<evidence type="ECO:0000256" key="1">
    <source>
        <dbReference type="ARBA" id="ARBA00006486"/>
    </source>
</evidence>
<evidence type="ECO:0000259" key="6">
    <source>
        <dbReference type="Pfam" id="PF00920"/>
    </source>
</evidence>
<evidence type="ECO:0000259" key="7">
    <source>
        <dbReference type="Pfam" id="PF24877"/>
    </source>
</evidence>
<evidence type="ECO:0000313" key="9">
    <source>
        <dbReference type="Proteomes" id="UP001237448"/>
    </source>
</evidence>
<keyword evidence="9" id="KW-1185">Reference proteome</keyword>
<evidence type="ECO:0000256" key="3">
    <source>
        <dbReference type="ARBA" id="ARBA00023004"/>
    </source>
</evidence>
<dbReference type="Pfam" id="PF00920">
    <property type="entry name" value="ILVD_EDD_N"/>
    <property type="match status" value="1"/>
</dbReference>
<keyword evidence="2" id="KW-0479">Metal-binding</keyword>
<dbReference type="PANTHER" id="PTHR43183">
    <property type="entry name" value="HYPOTHETICAL DIHYDROXYACID DEHYDRATASE (EUROFUNG)-RELATED"/>
    <property type="match status" value="1"/>
</dbReference>
<dbReference type="GO" id="GO:0004160">
    <property type="term" value="F:dihydroxy-acid dehydratase activity"/>
    <property type="evidence" value="ECO:0007669"/>
    <property type="project" value="UniProtKB-EC"/>
</dbReference>
<dbReference type="SUPFAM" id="SSF52016">
    <property type="entry name" value="LeuD/IlvD-like"/>
    <property type="match status" value="1"/>
</dbReference>
<keyword evidence="4" id="KW-0411">Iron-sulfur</keyword>
<evidence type="ECO:0000256" key="4">
    <source>
        <dbReference type="ARBA" id="ARBA00023014"/>
    </source>
</evidence>
<dbReference type="SUPFAM" id="SSF143975">
    <property type="entry name" value="IlvD/EDD N-terminal domain-like"/>
    <property type="match status" value="1"/>
</dbReference>
<dbReference type="Pfam" id="PF24877">
    <property type="entry name" value="ILV_EDD_C"/>
    <property type="match status" value="1"/>
</dbReference>
<comment type="similarity">
    <text evidence="1">Belongs to the IlvD/Edd family.</text>
</comment>
<accession>A0ABU0FN19</accession>
<evidence type="ECO:0000256" key="2">
    <source>
        <dbReference type="ARBA" id="ARBA00022723"/>
    </source>
</evidence>
<organism evidence="8 9">
    <name type="scientific">Labrys monachus</name>
    <dbReference type="NCBI Taxonomy" id="217067"/>
    <lineage>
        <taxon>Bacteria</taxon>
        <taxon>Pseudomonadati</taxon>
        <taxon>Pseudomonadota</taxon>
        <taxon>Alphaproteobacteria</taxon>
        <taxon>Hyphomicrobiales</taxon>
        <taxon>Xanthobacteraceae</taxon>
        <taxon>Labrys</taxon>
    </lineage>
</organism>
<protein>
    <submittedName>
        <fullName evidence="8">Dihydroxy-acid dehydratase</fullName>
        <ecNumber evidence="8">4.2.1.9</ecNumber>
    </submittedName>
</protein>
<dbReference type="InterPro" id="IPR037237">
    <property type="entry name" value="IlvD/EDD_N"/>
</dbReference>
<sequence length="571" mass="60585">MTKPFGMRRNLPHYGDRDFSVFLRKAFIKAMGYTEEALERPIIGIVDTHSGYNACHQNVPELIAAASRGVMLSGGIPVPFPVVSIHESFSHPTSMYLRNLMAMDAEEMIRGQPMDAVILLGGCDKTVPALLMGALSANIPAIMLVTGPMLAGSWRGERLGACTDCRRFWARYRAGEIDEAGIQAVNYELAPTIGTCSVMGTASTMALAAEAMGFMLPGSASVPAVHAERRRLAERTGERAVALAAEGLTPDRIVTPASVTNALRVILAAGGSTNALIHLTAIAGRAGIRVDLEGFDRLGRETPVLVDLKPTGQGYMEDLYKAGGLTAILRELRPMLDLDCMTVTGRTLGEEIDAAPAPFDQQVVRPLADPVYRSGAMAVLRGNLAPGGAVIKQAAADQALLQHTGPALVFEDLADLAARIDDPDLDVTPQSVLVLRNAGPKGAPGMPEAGYLPIPRKLARAGVKDMVRISDARMSGTAFGTIVLHITPESAAGGPLGLVRTGDTVCLDTAGRRLDLLVDEAELERRRAALPAAAPPDERGYRRLYLNEVLQADGGCDFGSFVPAQTKVAPV</sequence>
<dbReference type="InterPro" id="IPR056740">
    <property type="entry name" value="ILV_EDD_C"/>
</dbReference>
<dbReference type="NCBIfam" id="NF004784">
    <property type="entry name" value="PRK06131.1"/>
    <property type="match status" value="1"/>
</dbReference>
<name>A0ABU0FN19_9HYPH</name>
<gene>
    <name evidence="8" type="ORF">J3R73_005801</name>
</gene>
<dbReference type="InterPro" id="IPR020558">
    <property type="entry name" value="DiOHA_6PGluconate_deHydtase_CS"/>
</dbReference>
<evidence type="ECO:0000256" key="5">
    <source>
        <dbReference type="ARBA" id="ARBA00023239"/>
    </source>
</evidence>
<dbReference type="PANTHER" id="PTHR43183:SF1">
    <property type="entry name" value="HYPOTHETICAL DIHYDROXY-ACID DEHYDRATASE (EUROFUNG)-RELATED"/>
    <property type="match status" value="1"/>
</dbReference>
<dbReference type="PROSITE" id="PS00886">
    <property type="entry name" value="ILVD_EDD_1"/>
    <property type="match status" value="1"/>
</dbReference>
<keyword evidence="5 8" id="KW-0456">Lyase</keyword>
<proteinExistence type="inferred from homology"/>
<feature type="domain" description="Dihydroxy-acid/6-phosphogluconate dehydratase N-terminal" evidence="6">
    <location>
        <begin position="40"/>
        <end position="350"/>
    </location>
</feature>
<keyword evidence="3" id="KW-0408">Iron</keyword>
<dbReference type="EMBL" id="JAUSVK010000001">
    <property type="protein sequence ID" value="MDQ0396009.1"/>
    <property type="molecule type" value="Genomic_DNA"/>
</dbReference>
<dbReference type="InterPro" id="IPR042096">
    <property type="entry name" value="Dihydro-acid_dehy_C"/>
</dbReference>
<dbReference type="RefSeq" id="WP_307435598.1">
    <property type="nucleotide sequence ID" value="NZ_JAUSVK010000001.1"/>
</dbReference>
<dbReference type="InterPro" id="IPR000581">
    <property type="entry name" value="ILV_EDD_N"/>
</dbReference>
<dbReference type="Gene3D" id="3.50.30.80">
    <property type="entry name" value="IlvD/EDD C-terminal domain-like"/>
    <property type="match status" value="1"/>
</dbReference>
<dbReference type="EC" id="4.2.1.9" evidence="8"/>
<feature type="domain" description="Dihydroxy-acid/6-phosphogluconate dehydratase C-terminal" evidence="7">
    <location>
        <begin position="362"/>
        <end position="556"/>
    </location>
</feature>
<reference evidence="8 9" key="1">
    <citation type="submission" date="2023-07" db="EMBL/GenBank/DDBJ databases">
        <title>Genomic Encyclopedia of Type Strains, Phase IV (KMG-IV): sequencing the most valuable type-strain genomes for metagenomic binning, comparative biology and taxonomic classification.</title>
        <authorList>
            <person name="Goeker M."/>
        </authorList>
    </citation>
    <scope>NUCLEOTIDE SEQUENCE [LARGE SCALE GENOMIC DNA]</scope>
    <source>
        <strain evidence="8 9">DSM 5896</strain>
    </source>
</reference>
<dbReference type="InterPro" id="IPR052352">
    <property type="entry name" value="Sugar_Degrad_Dehydratases"/>
</dbReference>
<dbReference type="Proteomes" id="UP001237448">
    <property type="component" value="Unassembled WGS sequence"/>
</dbReference>
<evidence type="ECO:0000313" key="8">
    <source>
        <dbReference type="EMBL" id="MDQ0396009.1"/>
    </source>
</evidence>
<comment type="caution">
    <text evidence="8">The sequence shown here is derived from an EMBL/GenBank/DDBJ whole genome shotgun (WGS) entry which is preliminary data.</text>
</comment>